<reference evidence="2" key="1">
    <citation type="submission" date="2022-11" db="UniProtKB">
        <authorList>
            <consortium name="WormBaseParasite"/>
        </authorList>
    </citation>
    <scope>IDENTIFICATION</scope>
</reference>
<evidence type="ECO:0000313" key="2">
    <source>
        <dbReference type="WBParaSite" id="JU765_v2.g9640.t1"/>
    </source>
</evidence>
<proteinExistence type="predicted"/>
<dbReference type="WBParaSite" id="JU765_v2.g9640.t1">
    <property type="protein sequence ID" value="JU765_v2.g9640.t1"/>
    <property type="gene ID" value="JU765_v2.g9640"/>
</dbReference>
<name>A0AC34RS12_9BILA</name>
<organism evidence="1 2">
    <name type="scientific">Panagrolaimus sp. JU765</name>
    <dbReference type="NCBI Taxonomy" id="591449"/>
    <lineage>
        <taxon>Eukaryota</taxon>
        <taxon>Metazoa</taxon>
        <taxon>Ecdysozoa</taxon>
        <taxon>Nematoda</taxon>
        <taxon>Chromadorea</taxon>
        <taxon>Rhabditida</taxon>
        <taxon>Tylenchina</taxon>
        <taxon>Panagrolaimomorpha</taxon>
        <taxon>Panagrolaimoidea</taxon>
        <taxon>Panagrolaimidae</taxon>
        <taxon>Panagrolaimus</taxon>
    </lineage>
</organism>
<accession>A0AC34RS12</accession>
<dbReference type="Proteomes" id="UP000887576">
    <property type="component" value="Unplaced"/>
</dbReference>
<evidence type="ECO:0000313" key="1">
    <source>
        <dbReference type="Proteomes" id="UP000887576"/>
    </source>
</evidence>
<sequence length="85" mass="9479">MVAEIVVKLRLVSMVVLSTYFVMYSLGYSNLAFFTILAVYLVTFAGYSAGRVAKMAYNFNPCDEAKVELENEIDEAKKHLSTIGL</sequence>
<protein>
    <submittedName>
        <fullName evidence="2">Dolichol-phosphate mannosyltransferase subunit 3</fullName>
    </submittedName>
</protein>